<dbReference type="Proteomes" id="UP000656881">
    <property type="component" value="Unassembled WGS sequence"/>
</dbReference>
<organism evidence="1 2">
    <name type="scientific">Streptomyces lasiicapitis</name>
    <dbReference type="NCBI Taxonomy" id="1923961"/>
    <lineage>
        <taxon>Bacteria</taxon>
        <taxon>Bacillati</taxon>
        <taxon>Actinomycetota</taxon>
        <taxon>Actinomycetes</taxon>
        <taxon>Kitasatosporales</taxon>
        <taxon>Streptomycetaceae</taxon>
        <taxon>Streptomyces</taxon>
    </lineage>
</organism>
<sequence length="106" mass="10859">MEPRVAPLFAREARAVSGAHPPTAQAGLFRKGGHPAFGCGYWFAFSHVCPRVSVSLSVALSATAPVIASVTASVAATMTINPGRLVARAHHPRVGSSRAGIVGSRG</sequence>
<proteinExistence type="predicted"/>
<gene>
    <name evidence="1" type="ORF">GCM10012286_23450</name>
</gene>
<evidence type="ECO:0000313" key="1">
    <source>
        <dbReference type="EMBL" id="GGO42278.1"/>
    </source>
</evidence>
<reference evidence="2" key="1">
    <citation type="journal article" date="2019" name="Int. J. Syst. Evol. Microbiol.">
        <title>The Global Catalogue of Microorganisms (GCM) 10K type strain sequencing project: providing services to taxonomists for standard genome sequencing and annotation.</title>
        <authorList>
            <consortium name="The Broad Institute Genomics Platform"/>
            <consortium name="The Broad Institute Genome Sequencing Center for Infectious Disease"/>
            <person name="Wu L."/>
            <person name="Ma J."/>
        </authorList>
    </citation>
    <scope>NUCLEOTIDE SEQUENCE [LARGE SCALE GENOMIC DNA]</scope>
    <source>
        <strain evidence="2">CGMCC 4.7349</strain>
    </source>
</reference>
<name>A0ABQ2LRS8_9ACTN</name>
<evidence type="ECO:0000313" key="2">
    <source>
        <dbReference type="Proteomes" id="UP000656881"/>
    </source>
</evidence>
<comment type="caution">
    <text evidence="1">The sequence shown here is derived from an EMBL/GenBank/DDBJ whole genome shotgun (WGS) entry which is preliminary data.</text>
</comment>
<dbReference type="EMBL" id="BMNG01000004">
    <property type="protein sequence ID" value="GGO42278.1"/>
    <property type="molecule type" value="Genomic_DNA"/>
</dbReference>
<keyword evidence="2" id="KW-1185">Reference proteome</keyword>
<accession>A0ABQ2LRS8</accession>
<protein>
    <submittedName>
        <fullName evidence="1">Uncharacterized protein</fullName>
    </submittedName>
</protein>